<name>A0ABQ2BIJ4_9SPHI</name>
<protein>
    <submittedName>
        <fullName evidence="1">Uncharacterized protein</fullName>
    </submittedName>
</protein>
<gene>
    <name evidence="1" type="ORF">GCM10008119_19850</name>
</gene>
<organism evidence="1 2">
    <name type="scientific">Pedobacter mendelii</name>
    <dbReference type="NCBI Taxonomy" id="1908240"/>
    <lineage>
        <taxon>Bacteria</taxon>
        <taxon>Pseudomonadati</taxon>
        <taxon>Bacteroidota</taxon>
        <taxon>Sphingobacteriia</taxon>
        <taxon>Sphingobacteriales</taxon>
        <taxon>Sphingobacteriaceae</taxon>
        <taxon>Pedobacter</taxon>
    </lineage>
</organism>
<accession>A0ABQ2BIJ4</accession>
<dbReference type="EMBL" id="BMDJ01000005">
    <property type="protein sequence ID" value="GGI25878.1"/>
    <property type="molecule type" value="Genomic_DNA"/>
</dbReference>
<proteinExistence type="predicted"/>
<evidence type="ECO:0000313" key="2">
    <source>
        <dbReference type="Proteomes" id="UP000645390"/>
    </source>
</evidence>
<dbReference type="Proteomes" id="UP000645390">
    <property type="component" value="Unassembled WGS sequence"/>
</dbReference>
<evidence type="ECO:0000313" key="1">
    <source>
        <dbReference type="EMBL" id="GGI25878.1"/>
    </source>
</evidence>
<sequence>MDRKNVNPLSGTFQNFANRVLILLLKPFAVGDDIIVSRVEKNNKLI</sequence>
<reference evidence="2" key="1">
    <citation type="journal article" date="2019" name="Int. J. Syst. Evol. Microbiol.">
        <title>The Global Catalogue of Microorganisms (GCM) 10K type strain sequencing project: providing services to taxonomists for standard genome sequencing and annotation.</title>
        <authorList>
            <consortium name="The Broad Institute Genomics Platform"/>
            <consortium name="The Broad Institute Genome Sequencing Center for Infectious Disease"/>
            <person name="Wu L."/>
            <person name="Ma J."/>
        </authorList>
    </citation>
    <scope>NUCLEOTIDE SEQUENCE [LARGE SCALE GENOMIC DNA]</scope>
    <source>
        <strain evidence="2">CCM 8939</strain>
    </source>
</reference>
<keyword evidence="2" id="KW-1185">Reference proteome</keyword>
<comment type="caution">
    <text evidence="1">The sequence shown here is derived from an EMBL/GenBank/DDBJ whole genome shotgun (WGS) entry which is preliminary data.</text>
</comment>